<protein>
    <submittedName>
        <fullName evidence="2">Quinone-oxidoreductase, chloroplastic</fullName>
    </submittedName>
</protein>
<dbReference type="Gene3D" id="3.40.50.720">
    <property type="entry name" value="NAD(P)-binding Rossmann-like Domain"/>
    <property type="match status" value="1"/>
</dbReference>
<name>A0ABQ0G8F3_9PEZI</name>
<dbReference type="PANTHER" id="PTHR11695:SF647">
    <property type="entry name" value="ENOYL REDUCTASE (ER) DOMAIN-CONTAINING PROTEIN"/>
    <property type="match status" value="1"/>
</dbReference>
<feature type="domain" description="Enoyl reductase (ER)" evidence="1">
    <location>
        <begin position="30"/>
        <end position="356"/>
    </location>
</feature>
<organism evidence="2 3">
    <name type="scientific">Madurella fahalii</name>
    <dbReference type="NCBI Taxonomy" id="1157608"/>
    <lineage>
        <taxon>Eukaryota</taxon>
        <taxon>Fungi</taxon>
        <taxon>Dikarya</taxon>
        <taxon>Ascomycota</taxon>
        <taxon>Pezizomycotina</taxon>
        <taxon>Sordariomycetes</taxon>
        <taxon>Sordariomycetidae</taxon>
        <taxon>Sordariales</taxon>
        <taxon>Sordariales incertae sedis</taxon>
        <taxon>Madurella</taxon>
    </lineage>
</organism>
<dbReference type="InterPro" id="IPR036291">
    <property type="entry name" value="NAD(P)-bd_dom_sf"/>
</dbReference>
<evidence type="ECO:0000259" key="1">
    <source>
        <dbReference type="SMART" id="SM00829"/>
    </source>
</evidence>
<comment type="caution">
    <text evidence="2">The sequence shown here is derived from an EMBL/GenBank/DDBJ whole genome shotgun (WGS) entry which is preliminary data.</text>
</comment>
<dbReference type="InterPro" id="IPR020843">
    <property type="entry name" value="ER"/>
</dbReference>
<dbReference type="Proteomes" id="UP001628179">
    <property type="component" value="Unassembled WGS sequence"/>
</dbReference>
<reference evidence="2 3" key="1">
    <citation type="submission" date="2024-09" db="EMBL/GenBank/DDBJ databases">
        <title>Itraconazole resistance in Madurella fahalii resulting from another homologue of gene encoding cytochrome P450 14-alpha sterol demethylase (CYP51).</title>
        <authorList>
            <person name="Yoshioka I."/>
            <person name="Fahal A.H."/>
            <person name="Kaneko S."/>
            <person name="Yaguchi T."/>
        </authorList>
    </citation>
    <scope>NUCLEOTIDE SEQUENCE [LARGE SCALE GENOMIC DNA]</scope>
    <source>
        <strain evidence="2 3">IFM 68171</strain>
    </source>
</reference>
<dbReference type="Gene3D" id="3.90.180.10">
    <property type="entry name" value="Medium-chain alcohol dehydrogenases, catalytic domain"/>
    <property type="match status" value="1"/>
</dbReference>
<sequence length="408" mass="44550">MSSWPRSFPQPAAKEFLHCIDENNNNADVFTIDDSEWPDADDVISNLPLHIVHVHAVAIHRGEIYPREKGEQPEWMPSDSDEDPCRILGHEFSGVVVSTSPRSPLNPGTEVYGRTSFLRCGCARTYAVATFYELAAKPKAWDWAECAATPMGGLIAFQALFSFPLLVEPTLEEWGLGARTKGYNLTTCLLITGAASPAGILAVQLAKLAGVRRIIGICSAEHIPLVRRMGANVALDWATEGSLKGWESTGGGQFTVVVDFMGGPILTRAWSLVREGGKILSVADDIAAARPARVSSNVQHYNFVLSNCPKQLATIAWLADAGLLRPVLEPDAIYDFSRAVTAMESLREHPRGQVVLRLNSMVSTEKLTVSNSPINVLSVYGRKWDDPNDFDEGLVKLSRGEDGAEEYN</sequence>
<evidence type="ECO:0000313" key="3">
    <source>
        <dbReference type="Proteomes" id="UP001628179"/>
    </source>
</evidence>
<proteinExistence type="predicted"/>
<dbReference type="InterPro" id="IPR011032">
    <property type="entry name" value="GroES-like_sf"/>
</dbReference>
<dbReference type="SUPFAM" id="SSF51735">
    <property type="entry name" value="NAD(P)-binding Rossmann-fold domains"/>
    <property type="match status" value="1"/>
</dbReference>
<dbReference type="InterPro" id="IPR013149">
    <property type="entry name" value="ADH-like_C"/>
</dbReference>
<gene>
    <name evidence="2" type="ORF">MFIFM68171_04258</name>
</gene>
<dbReference type="Pfam" id="PF08240">
    <property type="entry name" value="ADH_N"/>
    <property type="match status" value="1"/>
</dbReference>
<dbReference type="SUPFAM" id="SSF50129">
    <property type="entry name" value="GroES-like"/>
    <property type="match status" value="1"/>
</dbReference>
<dbReference type="GeneID" id="98175001"/>
<dbReference type="PANTHER" id="PTHR11695">
    <property type="entry name" value="ALCOHOL DEHYDROGENASE RELATED"/>
    <property type="match status" value="1"/>
</dbReference>
<evidence type="ECO:0000313" key="2">
    <source>
        <dbReference type="EMBL" id="GAB1314048.1"/>
    </source>
</evidence>
<dbReference type="RefSeq" id="XP_070915779.1">
    <property type="nucleotide sequence ID" value="XM_071059678.1"/>
</dbReference>
<dbReference type="CDD" id="cd05289">
    <property type="entry name" value="MDR_like_2"/>
    <property type="match status" value="1"/>
</dbReference>
<dbReference type="InterPro" id="IPR050700">
    <property type="entry name" value="YIM1/Zinc_Alcohol_DH_Fams"/>
</dbReference>
<dbReference type="EMBL" id="BAAFSV010000002">
    <property type="protein sequence ID" value="GAB1314048.1"/>
    <property type="molecule type" value="Genomic_DNA"/>
</dbReference>
<dbReference type="InterPro" id="IPR013154">
    <property type="entry name" value="ADH-like_N"/>
</dbReference>
<keyword evidence="3" id="KW-1185">Reference proteome</keyword>
<accession>A0ABQ0G8F3</accession>
<dbReference type="Pfam" id="PF00107">
    <property type="entry name" value="ADH_zinc_N"/>
    <property type="match status" value="1"/>
</dbReference>
<dbReference type="SMART" id="SM00829">
    <property type="entry name" value="PKS_ER"/>
    <property type="match status" value="1"/>
</dbReference>